<proteinExistence type="predicted"/>
<feature type="region of interest" description="Disordered" evidence="3">
    <location>
        <begin position="283"/>
        <end position="318"/>
    </location>
</feature>
<dbReference type="InterPro" id="IPR050836">
    <property type="entry name" value="SDS22/Internalin_LRR"/>
</dbReference>
<dbReference type="EMBL" id="JACTNZ010000013">
    <property type="protein sequence ID" value="KAG5515810.1"/>
    <property type="molecule type" value="Genomic_DNA"/>
</dbReference>
<sequence>MTVLSSKRVLEDNHTRDPSAITALTLTHKALTDVSCLSEFKNLERLDLSANNLTSLEGLRSCVNLKWLSVVQNKLQSLKGIEGLTKLTVLNAGKNKLKSMDEIRSLISLRALILNDNEIITLCPLDQMKELNTLGMSFLLLGEHLDSCPEFQWLMKVLSLSNCQLQSIDSLKSCTELKELRLAHNDIKTLPSELVVNMKLQLLDVGNNSITSWSDLKVLPSLVNLKNLNLQGNPVAEKDKLAKKIRKLAPNLQILNAKPIDKSSENEKGDRDETVDDYSFTAAKKQGAQKEGKIEQSTTKQNPKHKRMSQTNDDQHDAATDVVIERGLRHKDRKTMGLLEENDTITEKKLNKKLKKVQENEVNVNDNKDIEFSNPFVEEQLKRKKDKASRILEAEAANENEDVTEMEKELKRKSKRAKRTEANIIDDGETPFTDLFAIAGENSENSAGGLDEKVVRDVSATGGLVTFPVKSKKIKNRAKSSPLQLAPVAEVGLGGQSMWGDE</sequence>
<name>A0AAV6HSM9_9ERIC</name>
<dbReference type="SMART" id="SM00365">
    <property type="entry name" value="LRR_SD22"/>
    <property type="match status" value="5"/>
</dbReference>
<dbReference type="InterPro" id="IPR025875">
    <property type="entry name" value="Leu-rich_rpt_4"/>
</dbReference>
<dbReference type="InterPro" id="IPR032675">
    <property type="entry name" value="LRR_dom_sf"/>
</dbReference>
<dbReference type="PANTHER" id="PTHR46652">
    <property type="entry name" value="LEUCINE-RICH REPEAT AND IQ DOMAIN-CONTAINING PROTEIN 1-RELATED"/>
    <property type="match status" value="1"/>
</dbReference>
<keyword evidence="1" id="KW-0433">Leucine-rich repeat</keyword>
<evidence type="ECO:0000313" key="5">
    <source>
        <dbReference type="Proteomes" id="UP000823749"/>
    </source>
</evidence>
<dbReference type="InterPro" id="IPR001611">
    <property type="entry name" value="Leu-rich_rpt"/>
</dbReference>
<dbReference type="Pfam" id="PF12799">
    <property type="entry name" value="LRR_4"/>
    <property type="match status" value="1"/>
</dbReference>
<organism evidence="4 5">
    <name type="scientific">Rhododendron griersonianum</name>
    <dbReference type="NCBI Taxonomy" id="479676"/>
    <lineage>
        <taxon>Eukaryota</taxon>
        <taxon>Viridiplantae</taxon>
        <taxon>Streptophyta</taxon>
        <taxon>Embryophyta</taxon>
        <taxon>Tracheophyta</taxon>
        <taxon>Spermatophyta</taxon>
        <taxon>Magnoliopsida</taxon>
        <taxon>eudicotyledons</taxon>
        <taxon>Gunneridae</taxon>
        <taxon>Pentapetalae</taxon>
        <taxon>asterids</taxon>
        <taxon>Ericales</taxon>
        <taxon>Ericaceae</taxon>
        <taxon>Ericoideae</taxon>
        <taxon>Rhodoreae</taxon>
        <taxon>Rhododendron</taxon>
    </lineage>
</organism>
<protein>
    <submittedName>
        <fullName evidence="4">Uncharacterized protein</fullName>
    </submittedName>
</protein>
<dbReference type="SUPFAM" id="SSF52058">
    <property type="entry name" value="L domain-like"/>
    <property type="match status" value="1"/>
</dbReference>
<evidence type="ECO:0000256" key="1">
    <source>
        <dbReference type="ARBA" id="ARBA00022614"/>
    </source>
</evidence>
<feature type="region of interest" description="Disordered" evidence="3">
    <location>
        <begin position="395"/>
        <end position="424"/>
    </location>
</feature>
<comment type="caution">
    <text evidence="4">The sequence shown here is derived from an EMBL/GenBank/DDBJ whole genome shotgun (WGS) entry which is preliminary data.</text>
</comment>
<keyword evidence="2" id="KW-0677">Repeat</keyword>
<accession>A0AAV6HSM9</accession>
<evidence type="ECO:0000256" key="2">
    <source>
        <dbReference type="ARBA" id="ARBA00022737"/>
    </source>
</evidence>
<reference evidence="4 5" key="1">
    <citation type="submission" date="2020-08" db="EMBL/GenBank/DDBJ databases">
        <title>Plant Genome Project.</title>
        <authorList>
            <person name="Zhang R.-G."/>
        </authorList>
    </citation>
    <scope>NUCLEOTIDE SEQUENCE [LARGE SCALE GENOMIC DNA]</scope>
    <source>
        <strain evidence="4">WSP0</strain>
        <tissue evidence="4">Leaf</tissue>
    </source>
</reference>
<dbReference type="AlphaFoldDB" id="A0AAV6HSM9"/>
<dbReference type="PANTHER" id="PTHR46652:SF7">
    <property type="entry name" value="LEUCINE-RICH REPEAT AND IQ DOMAIN-CONTAINING PROTEIN 1"/>
    <property type="match status" value="1"/>
</dbReference>
<evidence type="ECO:0000256" key="3">
    <source>
        <dbReference type="SAM" id="MobiDB-lite"/>
    </source>
</evidence>
<gene>
    <name evidence="4" type="ORF">RHGRI_036754</name>
</gene>
<dbReference type="PROSITE" id="PS51450">
    <property type="entry name" value="LRR"/>
    <property type="match status" value="4"/>
</dbReference>
<evidence type="ECO:0000313" key="4">
    <source>
        <dbReference type="EMBL" id="KAG5515810.1"/>
    </source>
</evidence>
<dbReference type="Proteomes" id="UP000823749">
    <property type="component" value="Chromosome 13"/>
</dbReference>
<dbReference type="Gene3D" id="3.80.10.10">
    <property type="entry name" value="Ribonuclease Inhibitor"/>
    <property type="match status" value="2"/>
</dbReference>
<keyword evidence="5" id="KW-1185">Reference proteome</keyword>